<accession>A0A1U7CYT3</accession>
<keyword evidence="3" id="KW-1185">Reference proteome</keyword>
<evidence type="ECO:0000313" key="2">
    <source>
        <dbReference type="EMBL" id="APW64120.1"/>
    </source>
</evidence>
<dbReference type="OrthoDB" id="288856at2"/>
<proteinExistence type="predicted"/>
<organism evidence="2 3">
    <name type="scientific">Paludisphaera borealis</name>
    <dbReference type="NCBI Taxonomy" id="1387353"/>
    <lineage>
        <taxon>Bacteria</taxon>
        <taxon>Pseudomonadati</taxon>
        <taxon>Planctomycetota</taxon>
        <taxon>Planctomycetia</taxon>
        <taxon>Isosphaerales</taxon>
        <taxon>Isosphaeraceae</taxon>
        <taxon>Paludisphaera</taxon>
    </lineage>
</organism>
<dbReference type="STRING" id="1387353.BSF38_05712"/>
<dbReference type="PROSITE" id="PS51257">
    <property type="entry name" value="PROKAR_LIPOPROTEIN"/>
    <property type="match status" value="1"/>
</dbReference>
<dbReference type="RefSeq" id="WP_076350392.1">
    <property type="nucleotide sequence ID" value="NZ_CP019082.1"/>
</dbReference>
<reference evidence="3" key="1">
    <citation type="submission" date="2016-12" db="EMBL/GenBank/DDBJ databases">
        <title>Comparative genomics of four Isosphaeraceae planctomycetes: a common pool of plasmids and glycoside hydrolase genes.</title>
        <authorList>
            <person name="Ivanova A."/>
        </authorList>
    </citation>
    <scope>NUCLEOTIDE SEQUENCE [LARGE SCALE GENOMIC DNA]</scope>
    <source>
        <strain evidence="3">PX4</strain>
    </source>
</reference>
<dbReference type="EMBL" id="CP019082">
    <property type="protein sequence ID" value="APW64120.1"/>
    <property type="molecule type" value="Genomic_DNA"/>
</dbReference>
<evidence type="ECO:0000256" key="1">
    <source>
        <dbReference type="SAM" id="MobiDB-lite"/>
    </source>
</evidence>
<dbReference type="Proteomes" id="UP000186309">
    <property type="component" value="Chromosome"/>
</dbReference>
<evidence type="ECO:0008006" key="4">
    <source>
        <dbReference type="Google" id="ProtNLM"/>
    </source>
</evidence>
<sequence length="155" mass="16235">MKESPLPTPRRWIRSAATSVVAGLLVTAVGCGGPESCLVSGKVLVDDRPAEGVYVVFHTAGDSTGLPDSGSARSGDDGSFTVVVSTPGESTVTAFWPTVTVKDQDTIEGVDRFGGAYRDPRRPVATVTIHEGENAVPPIKLTSPPRGKSRTSSRR</sequence>
<dbReference type="AlphaFoldDB" id="A0A1U7CYT3"/>
<feature type="region of interest" description="Disordered" evidence="1">
    <location>
        <begin position="129"/>
        <end position="155"/>
    </location>
</feature>
<evidence type="ECO:0000313" key="3">
    <source>
        <dbReference type="Proteomes" id="UP000186309"/>
    </source>
</evidence>
<gene>
    <name evidence="2" type="ORF">BSF38_05712</name>
</gene>
<dbReference type="KEGG" id="pbor:BSF38_05712"/>
<protein>
    <recommendedName>
        <fullName evidence="4">Carboxypeptidase regulatory-like domain-containing protein</fullName>
    </recommendedName>
</protein>
<name>A0A1U7CYT3_9BACT</name>